<sequence>MPGKRLTEQARILKCEEWTKTTESSTNDPSMQSSSRLFEDEESNVILETSGSASQCLPMATQKTNNTWPEGTSTTIWPTVLKNQVEMKKINTPKVIAGRKILESKSKPSSGRTLSSGGTRVTVTAVTRKISRPVSSASTATANQKQTKAINNSASTAESKSGKKGRTTKKPRKAASGTDKTDAHTVEQIVAVDAKARPKSTGKK</sequence>
<keyword evidence="3" id="KW-1185">Reference proteome</keyword>
<protein>
    <submittedName>
        <fullName evidence="2">Uncharacterized protein</fullName>
    </submittedName>
</protein>
<evidence type="ECO:0000313" key="2">
    <source>
        <dbReference type="EMBL" id="PSR73397.1"/>
    </source>
</evidence>
<feature type="compositionally biased region" description="Basic residues" evidence="1">
    <location>
        <begin position="162"/>
        <end position="173"/>
    </location>
</feature>
<dbReference type="Proteomes" id="UP000186601">
    <property type="component" value="Unassembled WGS sequence"/>
</dbReference>
<evidence type="ECO:0000256" key="1">
    <source>
        <dbReference type="SAM" id="MobiDB-lite"/>
    </source>
</evidence>
<name>A0A2R6NLX8_9APHY</name>
<reference evidence="2 3" key="1">
    <citation type="submission" date="2018-02" db="EMBL/GenBank/DDBJ databases">
        <title>Genome sequence of the basidiomycete white-rot fungus Phlebia centrifuga.</title>
        <authorList>
            <person name="Granchi Z."/>
            <person name="Peng M."/>
            <person name="de Vries R.P."/>
            <person name="Hilden K."/>
            <person name="Makela M.R."/>
            <person name="Grigoriev I."/>
            <person name="Riley R."/>
        </authorList>
    </citation>
    <scope>NUCLEOTIDE SEQUENCE [LARGE SCALE GENOMIC DNA]</scope>
    <source>
        <strain evidence="2 3">FBCC195</strain>
    </source>
</reference>
<evidence type="ECO:0000313" key="3">
    <source>
        <dbReference type="Proteomes" id="UP000186601"/>
    </source>
</evidence>
<feature type="compositionally biased region" description="Polar residues" evidence="1">
    <location>
        <begin position="21"/>
        <end position="36"/>
    </location>
</feature>
<feature type="compositionally biased region" description="Basic and acidic residues" evidence="1">
    <location>
        <begin position="1"/>
        <end position="20"/>
    </location>
</feature>
<feature type="region of interest" description="Disordered" evidence="1">
    <location>
        <begin position="126"/>
        <end position="204"/>
    </location>
</feature>
<proteinExistence type="predicted"/>
<comment type="caution">
    <text evidence="2">The sequence shown here is derived from an EMBL/GenBank/DDBJ whole genome shotgun (WGS) entry which is preliminary data.</text>
</comment>
<dbReference type="EMBL" id="MLYV02001076">
    <property type="protein sequence ID" value="PSR73397.1"/>
    <property type="molecule type" value="Genomic_DNA"/>
</dbReference>
<feature type="compositionally biased region" description="Polar residues" evidence="1">
    <location>
        <begin position="133"/>
        <end position="158"/>
    </location>
</feature>
<gene>
    <name evidence="2" type="ORF">PHLCEN_2v10689</name>
</gene>
<feature type="region of interest" description="Disordered" evidence="1">
    <location>
        <begin position="1"/>
        <end position="41"/>
    </location>
</feature>
<organism evidence="2 3">
    <name type="scientific">Hermanssonia centrifuga</name>
    <dbReference type="NCBI Taxonomy" id="98765"/>
    <lineage>
        <taxon>Eukaryota</taxon>
        <taxon>Fungi</taxon>
        <taxon>Dikarya</taxon>
        <taxon>Basidiomycota</taxon>
        <taxon>Agaricomycotina</taxon>
        <taxon>Agaricomycetes</taxon>
        <taxon>Polyporales</taxon>
        <taxon>Meruliaceae</taxon>
        <taxon>Hermanssonia</taxon>
    </lineage>
</organism>
<dbReference type="AlphaFoldDB" id="A0A2R6NLX8"/>
<accession>A0A2R6NLX8</accession>